<dbReference type="AlphaFoldDB" id="A0A1V4IKW7"/>
<dbReference type="STRING" id="1450648.CLORY_27890"/>
<dbReference type="InterPro" id="IPR012340">
    <property type="entry name" value="NA-bd_OB-fold"/>
</dbReference>
<accession>A0A1V4IKW7</accession>
<evidence type="ECO:0000256" key="1">
    <source>
        <dbReference type="PIRNR" id="PIRNR012524"/>
    </source>
</evidence>
<evidence type="ECO:0000313" key="4">
    <source>
        <dbReference type="Proteomes" id="UP000190080"/>
    </source>
</evidence>
<dbReference type="InterPro" id="IPR014464">
    <property type="entry name" value="CvfB_fam"/>
</dbReference>
<dbReference type="PIRSF" id="PIRSF012524">
    <property type="entry name" value="YitL_S1"/>
    <property type="match status" value="1"/>
</dbReference>
<dbReference type="EMBL" id="MZGV01000031">
    <property type="protein sequence ID" value="OPJ60480.1"/>
    <property type="molecule type" value="Genomic_DNA"/>
</dbReference>
<dbReference type="InterPro" id="IPR040764">
    <property type="entry name" value="CvfB_WH"/>
</dbReference>
<dbReference type="InterPro" id="IPR003029">
    <property type="entry name" value="S1_domain"/>
</dbReference>
<name>A0A1V4IKW7_9CLOT</name>
<evidence type="ECO:0000313" key="3">
    <source>
        <dbReference type="EMBL" id="OPJ60480.1"/>
    </source>
</evidence>
<dbReference type="InterPro" id="IPR036388">
    <property type="entry name" value="WH-like_DNA-bd_sf"/>
</dbReference>
<dbReference type="Gene3D" id="2.40.50.140">
    <property type="entry name" value="Nucleic acid-binding proteins"/>
    <property type="match status" value="2"/>
</dbReference>
<proteinExistence type="inferred from homology"/>
<reference evidence="3 4" key="1">
    <citation type="submission" date="2017-03" db="EMBL/GenBank/DDBJ databases">
        <title>Genome sequence of Clostridium oryzae DSM 28571.</title>
        <authorList>
            <person name="Poehlein A."/>
            <person name="Daniel R."/>
        </authorList>
    </citation>
    <scope>NUCLEOTIDE SEQUENCE [LARGE SCALE GENOMIC DNA]</scope>
    <source>
        <strain evidence="3 4">DSM 28571</strain>
    </source>
</reference>
<dbReference type="GO" id="GO:0003676">
    <property type="term" value="F:nucleic acid binding"/>
    <property type="evidence" value="ECO:0007669"/>
    <property type="project" value="InterPro"/>
</dbReference>
<dbReference type="SUPFAM" id="SSF50249">
    <property type="entry name" value="Nucleic acid-binding proteins"/>
    <property type="match status" value="1"/>
</dbReference>
<organism evidence="3 4">
    <name type="scientific">Clostridium oryzae</name>
    <dbReference type="NCBI Taxonomy" id="1450648"/>
    <lineage>
        <taxon>Bacteria</taxon>
        <taxon>Bacillati</taxon>
        <taxon>Bacillota</taxon>
        <taxon>Clostridia</taxon>
        <taxon>Eubacteriales</taxon>
        <taxon>Clostridiaceae</taxon>
        <taxon>Clostridium</taxon>
    </lineage>
</organism>
<feature type="domain" description="S1 motif" evidence="2">
    <location>
        <begin position="148"/>
        <end position="209"/>
    </location>
</feature>
<dbReference type="InterPro" id="IPR039566">
    <property type="entry name" value="CvfB_S1_st"/>
</dbReference>
<evidence type="ECO:0000259" key="2">
    <source>
        <dbReference type="PROSITE" id="PS50126"/>
    </source>
</evidence>
<keyword evidence="4" id="KW-1185">Reference proteome</keyword>
<dbReference type="Gene3D" id="1.10.10.10">
    <property type="entry name" value="Winged helix-like DNA-binding domain superfamily/Winged helix DNA-binding domain"/>
    <property type="match status" value="1"/>
</dbReference>
<dbReference type="Pfam" id="PF13509">
    <property type="entry name" value="S1_2"/>
    <property type="match status" value="1"/>
</dbReference>
<gene>
    <name evidence="3" type="ORF">CLORY_27890</name>
</gene>
<dbReference type="PROSITE" id="PS50126">
    <property type="entry name" value="S1"/>
    <property type="match status" value="1"/>
</dbReference>
<protein>
    <recommendedName>
        <fullName evidence="2">S1 motif domain-containing protein</fullName>
    </recommendedName>
</protein>
<sequence length="279" mass="31679">MINIGKLNTLKVKRKTNFGYFLDGGTRNTSDDILLPLGSTLGNELEVDSLVEVFIYLDSKDRLIATMKKPLAYVGDVAYLKVVASTRIGSFIDIGLERDVFVPFKEKLYPLKDGFYYLFYLYVDKTKRIAATTNIDKYIDVTDDYKIGDKVTGTVYGFQTNNTAMIAVDNKYRGIILPNEYFSSLHEGDQLHLNVIKIYEDGKLGLTPRKTPKVERIELQDIILEYLKAHSGSMPFNDKSSPEDIYDAFHVSKNHFKNALGSLMKRNLISQDNNGTRLI</sequence>
<comment type="similarity">
    <text evidence="1">Belongs to the CvfB family.</text>
</comment>
<dbReference type="RefSeq" id="WP_079425479.1">
    <property type="nucleotide sequence ID" value="NZ_MZGV01000031.1"/>
</dbReference>
<dbReference type="Proteomes" id="UP000190080">
    <property type="component" value="Unassembled WGS sequence"/>
</dbReference>
<dbReference type="Pfam" id="PF17783">
    <property type="entry name" value="WHD_CvfB"/>
    <property type="match status" value="1"/>
</dbReference>
<dbReference type="PANTHER" id="PTHR37296">
    <property type="entry name" value="CONSERVED VIRULENCE FACTOR B"/>
    <property type="match status" value="1"/>
</dbReference>
<comment type="caution">
    <text evidence="3">The sequence shown here is derived from an EMBL/GenBank/DDBJ whole genome shotgun (WGS) entry which is preliminary data.</text>
</comment>
<dbReference type="PANTHER" id="PTHR37296:SF1">
    <property type="entry name" value="CONSERVED VIRULENCE FACTOR B"/>
    <property type="match status" value="1"/>
</dbReference>
<dbReference type="OrthoDB" id="9801597at2"/>